<reference evidence="2 3" key="1">
    <citation type="submission" date="2019-05" db="EMBL/GenBank/DDBJ databases">
        <title>Another draft genome of Portunus trituberculatus and its Hox gene families provides insights of decapod evolution.</title>
        <authorList>
            <person name="Jeong J.-H."/>
            <person name="Song I."/>
            <person name="Kim S."/>
            <person name="Choi T."/>
            <person name="Kim D."/>
            <person name="Ryu S."/>
            <person name="Kim W."/>
        </authorList>
    </citation>
    <scope>NUCLEOTIDE SEQUENCE [LARGE SCALE GENOMIC DNA]</scope>
    <source>
        <tissue evidence="2">Muscle</tissue>
    </source>
</reference>
<dbReference type="OrthoDB" id="6376262at2759"/>
<sequence length="150" mass="16576">MPDMSERRRGLSHDATALTAQLRQAKHSKHHRHGVAWVSCPLASLACSLLLLLSPMCEARGRLVDPPSRASIDDRVDCGGFARQWRENQGRCGVCGDPWDLPEPRPHETRGRYARGIIVRNYTQAQVITTGLSRAASLVTPRELVTTVNG</sequence>
<dbReference type="EMBL" id="VSRR010073777">
    <property type="protein sequence ID" value="MPC87194.1"/>
    <property type="molecule type" value="Genomic_DNA"/>
</dbReference>
<proteinExistence type="predicted"/>
<feature type="transmembrane region" description="Helical" evidence="1">
    <location>
        <begin position="34"/>
        <end position="53"/>
    </location>
</feature>
<dbReference type="Proteomes" id="UP000324222">
    <property type="component" value="Unassembled WGS sequence"/>
</dbReference>
<name>A0A5B7J3X7_PORTR</name>
<keyword evidence="3" id="KW-1185">Reference proteome</keyword>
<organism evidence="2 3">
    <name type="scientific">Portunus trituberculatus</name>
    <name type="common">Swimming crab</name>
    <name type="synonym">Neptunus trituberculatus</name>
    <dbReference type="NCBI Taxonomy" id="210409"/>
    <lineage>
        <taxon>Eukaryota</taxon>
        <taxon>Metazoa</taxon>
        <taxon>Ecdysozoa</taxon>
        <taxon>Arthropoda</taxon>
        <taxon>Crustacea</taxon>
        <taxon>Multicrustacea</taxon>
        <taxon>Malacostraca</taxon>
        <taxon>Eumalacostraca</taxon>
        <taxon>Eucarida</taxon>
        <taxon>Decapoda</taxon>
        <taxon>Pleocyemata</taxon>
        <taxon>Brachyura</taxon>
        <taxon>Eubrachyura</taxon>
        <taxon>Portunoidea</taxon>
        <taxon>Portunidae</taxon>
        <taxon>Portuninae</taxon>
        <taxon>Portunus</taxon>
    </lineage>
</organism>
<dbReference type="AlphaFoldDB" id="A0A5B7J3X7"/>
<protein>
    <submittedName>
        <fullName evidence="2">Uncharacterized protein</fullName>
    </submittedName>
</protein>
<evidence type="ECO:0000256" key="1">
    <source>
        <dbReference type="SAM" id="Phobius"/>
    </source>
</evidence>
<evidence type="ECO:0000313" key="2">
    <source>
        <dbReference type="EMBL" id="MPC87194.1"/>
    </source>
</evidence>
<evidence type="ECO:0000313" key="3">
    <source>
        <dbReference type="Proteomes" id="UP000324222"/>
    </source>
</evidence>
<keyword evidence="1" id="KW-0812">Transmembrane</keyword>
<keyword evidence="1" id="KW-1133">Transmembrane helix</keyword>
<comment type="caution">
    <text evidence="2">The sequence shown here is derived from an EMBL/GenBank/DDBJ whole genome shotgun (WGS) entry which is preliminary data.</text>
</comment>
<accession>A0A5B7J3X7</accession>
<keyword evidence="1" id="KW-0472">Membrane</keyword>
<gene>
    <name evidence="2" type="ORF">E2C01_082050</name>
</gene>